<dbReference type="HOGENOM" id="CLU_1597125_0_0_1"/>
<evidence type="ECO:0000313" key="1">
    <source>
        <dbReference type="EnsemblPlants" id="ONIVA05G09800.1"/>
    </source>
</evidence>
<dbReference type="Gramene" id="ONIVA05G09800.1">
    <property type="protein sequence ID" value="ONIVA05G09800.1"/>
    <property type="gene ID" value="ONIVA05G09800"/>
</dbReference>
<dbReference type="EnsemblPlants" id="ONIVA05G09800.1">
    <property type="protein sequence ID" value="ONIVA05G09800.1"/>
    <property type="gene ID" value="ONIVA05G09800"/>
</dbReference>
<proteinExistence type="predicted"/>
<organism evidence="1">
    <name type="scientific">Oryza nivara</name>
    <name type="common">Indian wild rice</name>
    <name type="synonym">Oryza sativa f. spontanea</name>
    <dbReference type="NCBI Taxonomy" id="4536"/>
    <lineage>
        <taxon>Eukaryota</taxon>
        <taxon>Viridiplantae</taxon>
        <taxon>Streptophyta</taxon>
        <taxon>Embryophyta</taxon>
        <taxon>Tracheophyta</taxon>
        <taxon>Spermatophyta</taxon>
        <taxon>Magnoliopsida</taxon>
        <taxon>Liliopsida</taxon>
        <taxon>Poales</taxon>
        <taxon>Poaceae</taxon>
        <taxon>BOP clade</taxon>
        <taxon>Oryzoideae</taxon>
        <taxon>Oryzeae</taxon>
        <taxon>Oryzinae</taxon>
        <taxon>Oryza</taxon>
    </lineage>
</organism>
<name>A0A0E0HBS6_ORYNI</name>
<evidence type="ECO:0000313" key="2">
    <source>
        <dbReference type="Proteomes" id="UP000006591"/>
    </source>
</evidence>
<reference evidence="1" key="2">
    <citation type="submission" date="2018-04" db="EMBL/GenBank/DDBJ databases">
        <title>OnivRS2 (Oryza nivara Reference Sequence Version 2).</title>
        <authorList>
            <person name="Zhang J."/>
            <person name="Kudrna D."/>
            <person name="Lee S."/>
            <person name="Talag J."/>
            <person name="Rajasekar S."/>
            <person name="Welchert J."/>
            <person name="Hsing Y.-I."/>
            <person name="Wing R.A."/>
        </authorList>
    </citation>
    <scope>NUCLEOTIDE SEQUENCE [LARGE SCALE GENOMIC DNA]</scope>
    <source>
        <strain evidence="1">SL10</strain>
    </source>
</reference>
<dbReference type="PANTHER" id="PTHR38398">
    <property type="entry name" value="EXPRESSED PROTEIN"/>
    <property type="match status" value="1"/>
</dbReference>
<dbReference type="AlphaFoldDB" id="A0A0E0HBS6"/>
<sequence>MWKVMVTGPNLDPVEVEAPARIWQRRPSSARISVDPAAGTAGAAVAADGRARARAGTAAGVLWGGVAVPANPATATTRASVSASKMVHRAAADGARRRLRRQLSMPGSGRPQQQTKEASAALVRLPCNKGKASRFKRSCFSEEDDAASAAMLLLACVVCTPSLPLIN</sequence>
<reference evidence="1" key="1">
    <citation type="submission" date="2015-04" db="UniProtKB">
        <authorList>
            <consortium name="EnsemblPlants"/>
        </authorList>
    </citation>
    <scope>IDENTIFICATION</scope>
    <source>
        <strain evidence="1">SL10</strain>
    </source>
</reference>
<accession>A0A0E0HBS6</accession>
<dbReference type="eggNOG" id="ENOG502S7FJ">
    <property type="taxonomic scope" value="Eukaryota"/>
</dbReference>
<dbReference type="PANTHER" id="PTHR38398:SF1">
    <property type="entry name" value="EXPRESSED PROTEIN"/>
    <property type="match status" value="1"/>
</dbReference>
<keyword evidence="2" id="KW-1185">Reference proteome</keyword>
<protein>
    <submittedName>
        <fullName evidence="1">Uncharacterized protein</fullName>
    </submittedName>
</protein>
<dbReference type="Proteomes" id="UP000006591">
    <property type="component" value="Chromosome 5"/>
</dbReference>